<dbReference type="Gene3D" id="3.40.50.150">
    <property type="entry name" value="Vaccinia Virus protein VP39"/>
    <property type="match status" value="1"/>
</dbReference>
<comment type="caution">
    <text evidence="4">The sequence shown here is derived from an EMBL/GenBank/DDBJ whole genome shotgun (WGS) entry which is preliminary data.</text>
</comment>
<keyword evidence="1" id="KW-0489">Methyltransferase</keyword>
<evidence type="ECO:0000256" key="2">
    <source>
        <dbReference type="ARBA" id="ARBA00022679"/>
    </source>
</evidence>
<dbReference type="InterPro" id="IPR041698">
    <property type="entry name" value="Methyltransf_25"/>
</dbReference>
<keyword evidence="5" id="KW-1185">Reference proteome</keyword>
<sequence>MSTQYDNIGASFNEMQKLPLAKLSAYNVQVAVSPFIKGAKVLDLACGTGLVTNNLASWGASSVLGIDISSVMVEAAKAGAISEKVQFEVGDCFKPRVFGGGNYDLVVGAWLLNYAPNKQTMIDIYRTIAANLKDGGRFVGVTPHPAEDPKSHIQKALEARPVGLGEVAVLPLEEVPNGMRTHVLSMLASGNIEFDAYHLEKAVYETSANEGGLTGELTWQPVYLLPGENQDVALDLSEGYWHKHLAVPHFAILVISKT</sequence>
<dbReference type="EMBL" id="CAJPDS010000001">
    <property type="protein sequence ID" value="CAF9902838.1"/>
    <property type="molecule type" value="Genomic_DNA"/>
</dbReference>
<protein>
    <recommendedName>
        <fullName evidence="3">Methyltransferase domain-containing protein</fullName>
    </recommendedName>
</protein>
<dbReference type="SUPFAM" id="SSF53335">
    <property type="entry name" value="S-adenosyl-L-methionine-dependent methyltransferases"/>
    <property type="match status" value="1"/>
</dbReference>
<dbReference type="Proteomes" id="UP000664521">
    <property type="component" value="Unassembled WGS sequence"/>
</dbReference>
<accession>A0A8H3ECZ2</accession>
<dbReference type="InterPro" id="IPR029063">
    <property type="entry name" value="SAM-dependent_MTases_sf"/>
</dbReference>
<dbReference type="GO" id="GO:0032259">
    <property type="term" value="P:methylation"/>
    <property type="evidence" value="ECO:0007669"/>
    <property type="project" value="UniProtKB-KW"/>
</dbReference>
<proteinExistence type="predicted"/>
<evidence type="ECO:0000313" key="5">
    <source>
        <dbReference type="Proteomes" id="UP000664521"/>
    </source>
</evidence>
<evidence type="ECO:0000313" key="4">
    <source>
        <dbReference type="EMBL" id="CAF9902838.1"/>
    </source>
</evidence>
<dbReference type="Pfam" id="PF13649">
    <property type="entry name" value="Methyltransf_25"/>
    <property type="match status" value="1"/>
</dbReference>
<dbReference type="CDD" id="cd02440">
    <property type="entry name" value="AdoMet_MTases"/>
    <property type="match status" value="1"/>
</dbReference>
<organism evidence="4 5">
    <name type="scientific">Heterodermia speciosa</name>
    <dbReference type="NCBI Taxonomy" id="116794"/>
    <lineage>
        <taxon>Eukaryota</taxon>
        <taxon>Fungi</taxon>
        <taxon>Dikarya</taxon>
        <taxon>Ascomycota</taxon>
        <taxon>Pezizomycotina</taxon>
        <taxon>Lecanoromycetes</taxon>
        <taxon>OSLEUM clade</taxon>
        <taxon>Lecanoromycetidae</taxon>
        <taxon>Caliciales</taxon>
        <taxon>Physciaceae</taxon>
        <taxon>Heterodermia</taxon>
    </lineage>
</organism>
<dbReference type="OrthoDB" id="3647at2759"/>
<feature type="domain" description="Methyltransferase" evidence="3">
    <location>
        <begin position="41"/>
        <end position="136"/>
    </location>
</feature>
<keyword evidence="2" id="KW-0808">Transferase</keyword>
<dbReference type="AlphaFoldDB" id="A0A8H3ECZ2"/>
<dbReference type="GO" id="GO:0008168">
    <property type="term" value="F:methyltransferase activity"/>
    <property type="evidence" value="ECO:0007669"/>
    <property type="project" value="UniProtKB-KW"/>
</dbReference>
<evidence type="ECO:0000256" key="1">
    <source>
        <dbReference type="ARBA" id="ARBA00022603"/>
    </source>
</evidence>
<reference evidence="4" key="1">
    <citation type="submission" date="2021-03" db="EMBL/GenBank/DDBJ databases">
        <authorList>
            <person name="Tagirdzhanova G."/>
        </authorList>
    </citation>
    <scope>NUCLEOTIDE SEQUENCE</scope>
</reference>
<dbReference type="PANTHER" id="PTHR43861:SF1">
    <property type="entry name" value="TRANS-ACONITATE 2-METHYLTRANSFERASE"/>
    <property type="match status" value="1"/>
</dbReference>
<name>A0A8H3ECZ2_9LECA</name>
<evidence type="ECO:0000259" key="3">
    <source>
        <dbReference type="Pfam" id="PF13649"/>
    </source>
</evidence>
<gene>
    <name evidence="4" type="ORF">HETSPECPRED_000029</name>
</gene>
<dbReference type="PANTHER" id="PTHR43861">
    <property type="entry name" value="TRANS-ACONITATE 2-METHYLTRANSFERASE-RELATED"/>
    <property type="match status" value="1"/>
</dbReference>